<name>H6L1A6_SAPGL</name>
<dbReference type="KEGG" id="sgn:SGRA_0708"/>
<dbReference type="Proteomes" id="UP000007519">
    <property type="component" value="Chromosome"/>
</dbReference>
<evidence type="ECO:0000313" key="2">
    <source>
        <dbReference type="Proteomes" id="UP000007519"/>
    </source>
</evidence>
<evidence type="ECO:0000313" key="1">
    <source>
        <dbReference type="EMBL" id="AFC23447.1"/>
    </source>
</evidence>
<reference evidence="1 2" key="1">
    <citation type="journal article" date="2012" name="Stand. Genomic Sci.">
        <title>Complete genome sequencing and analysis of Saprospira grandis str. Lewin, a predatory marine bacterium.</title>
        <authorList>
            <person name="Saw J.H."/>
            <person name="Yuryev A."/>
            <person name="Kanbe M."/>
            <person name="Hou S."/>
            <person name="Young A.G."/>
            <person name="Aizawa S."/>
            <person name="Alam M."/>
        </authorList>
    </citation>
    <scope>NUCLEOTIDE SEQUENCE [LARGE SCALE GENOMIC DNA]</scope>
    <source>
        <strain evidence="1 2">Lewin</strain>
    </source>
</reference>
<dbReference type="AlphaFoldDB" id="H6L1A6"/>
<dbReference type="EMBL" id="CP002831">
    <property type="protein sequence ID" value="AFC23447.1"/>
    <property type="molecule type" value="Genomic_DNA"/>
</dbReference>
<gene>
    <name evidence="1" type="ordered locus">SGRA_0708</name>
</gene>
<proteinExistence type="predicted"/>
<organism evidence="1 2">
    <name type="scientific">Saprospira grandis (strain Lewin)</name>
    <dbReference type="NCBI Taxonomy" id="984262"/>
    <lineage>
        <taxon>Bacteria</taxon>
        <taxon>Pseudomonadati</taxon>
        <taxon>Bacteroidota</taxon>
        <taxon>Saprospiria</taxon>
        <taxon>Saprospirales</taxon>
        <taxon>Saprospiraceae</taxon>
        <taxon>Saprospira</taxon>
    </lineage>
</organism>
<dbReference type="HOGENOM" id="CLU_2976713_0_0_10"/>
<keyword evidence="2" id="KW-1185">Reference proteome</keyword>
<accession>H6L1A6</accession>
<sequence>MYMKFIPIFYQKIMLAVLCVAVFIIANHVVVDNYNRKKCREVAKTCENGFTDYSYSSYYIGGCNCKIECAD</sequence>
<protein>
    <submittedName>
        <fullName evidence="1">Uncharacterized protein</fullName>
    </submittedName>
</protein>